<reference evidence="2 3" key="1">
    <citation type="submission" date="2018-11" db="EMBL/GenBank/DDBJ databases">
        <authorList>
            <consortium name="Pathogen Informatics"/>
        </authorList>
    </citation>
    <scope>NUCLEOTIDE SEQUENCE [LARGE SCALE GENOMIC DNA]</scope>
</reference>
<dbReference type="EMBL" id="UZAH01025635">
    <property type="protein sequence ID" value="VDO67705.1"/>
    <property type="molecule type" value="Genomic_DNA"/>
</dbReference>
<dbReference type="AlphaFoldDB" id="A0A183FHM5"/>
<reference evidence="4" key="2">
    <citation type="submission" date="2019-09" db="UniProtKB">
        <authorList>
            <consortium name="WormBaseParasite"/>
        </authorList>
    </citation>
    <scope>IDENTIFICATION</scope>
</reference>
<organism evidence="3 4">
    <name type="scientific">Heligmosomoides polygyrus</name>
    <name type="common">Parasitic roundworm</name>
    <dbReference type="NCBI Taxonomy" id="6339"/>
    <lineage>
        <taxon>Eukaryota</taxon>
        <taxon>Metazoa</taxon>
        <taxon>Ecdysozoa</taxon>
        <taxon>Nematoda</taxon>
        <taxon>Chromadorea</taxon>
        <taxon>Rhabditida</taxon>
        <taxon>Rhabditina</taxon>
        <taxon>Rhabditomorpha</taxon>
        <taxon>Strongyloidea</taxon>
        <taxon>Heligmosomidae</taxon>
        <taxon>Heligmosomoides</taxon>
    </lineage>
</organism>
<accession>A0A3P8B4Y4</accession>
<gene>
    <name evidence="2" type="ORF">HPBE_LOCUS6298</name>
</gene>
<evidence type="ECO:0000313" key="3">
    <source>
        <dbReference type="Proteomes" id="UP000050761"/>
    </source>
</evidence>
<keyword evidence="3" id="KW-1185">Reference proteome</keyword>
<name>A0A183FHM5_HELPZ</name>
<evidence type="ECO:0000256" key="1">
    <source>
        <dbReference type="SAM" id="MobiDB-lite"/>
    </source>
</evidence>
<proteinExistence type="predicted"/>
<sequence>MAAQAARYESTVIGPKARLSCNRLATAPQLTGFSRIATAVPPNSNSSLANAWLVLLFGSARRTRMSEQYEENVTETLSNEPIAEKGGERDVAG</sequence>
<evidence type="ECO:0000313" key="4">
    <source>
        <dbReference type="WBParaSite" id="HPBE_0000629701-mRNA-1"/>
    </source>
</evidence>
<evidence type="ECO:0000313" key="2">
    <source>
        <dbReference type="EMBL" id="VDO67705.1"/>
    </source>
</evidence>
<dbReference type="Proteomes" id="UP000050761">
    <property type="component" value="Unassembled WGS sequence"/>
</dbReference>
<protein>
    <submittedName>
        <fullName evidence="2 4">Uncharacterized protein</fullName>
    </submittedName>
</protein>
<dbReference type="WBParaSite" id="HPBE_0000629701-mRNA-1">
    <property type="protein sequence ID" value="HPBE_0000629701-mRNA-1"/>
    <property type="gene ID" value="HPBE_0000629701"/>
</dbReference>
<feature type="compositionally biased region" description="Basic and acidic residues" evidence="1">
    <location>
        <begin position="82"/>
        <end position="93"/>
    </location>
</feature>
<accession>A0A183FHM5</accession>
<feature type="region of interest" description="Disordered" evidence="1">
    <location>
        <begin position="67"/>
        <end position="93"/>
    </location>
</feature>